<keyword evidence="2" id="KW-0274">FAD</keyword>
<dbReference type="InterPro" id="IPR036188">
    <property type="entry name" value="FAD/NAD-bd_sf"/>
</dbReference>
<dbReference type="GeneID" id="36591552"/>
<dbReference type="GO" id="GO:0050661">
    <property type="term" value="F:NADP binding"/>
    <property type="evidence" value="ECO:0007669"/>
    <property type="project" value="InterPro"/>
</dbReference>
<reference evidence="5 6" key="1">
    <citation type="submission" date="2016-04" db="EMBL/GenBank/DDBJ databases">
        <title>A degradative enzymes factory behind the ericoid mycorrhizal symbiosis.</title>
        <authorList>
            <consortium name="DOE Joint Genome Institute"/>
            <person name="Martino E."/>
            <person name="Morin E."/>
            <person name="Grelet G."/>
            <person name="Kuo A."/>
            <person name="Kohler A."/>
            <person name="Daghino S."/>
            <person name="Barry K."/>
            <person name="Choi C."/>
            <person name="Cichocki N."/>
            <person name="Clum A."/>
            <person name="Copeland A."/>
            <person name="Hainaut M."/>
            <person name="Haridas S."/>
            <person name="Labutti K."/>
            <person name="Lindquist E."/>
            <person name="Lipzen A."/>
            <person name="Khouja H.-R."/>
            <person name="Murat C."/>
            <person name="Ohm R."/>
            <person name="Olson A."/>
            <person name="Spatafora J."/>
            <person name="Veneault-Fourrey C."/>
            <person name="Henrissat B."/>
            <person name="Grigoriev I."/>
            <person name="Martin F."/>
            <person name="Perotto S."/>
        </authorList>
    </citation>
    <scope>NUCLEOTIDE SEQUENCE [LARGE SCALE GENOMIC DNA]</scope>
    <source>
        <strain evidence="5 6">E</strain>
    </source>
</reference>
<evidence type="ECO:0000256" key="2">
    <source>
        <dbReference type="ARBA" id="ARBA00022827"/>
    </source>
</evidence>
<dbReference type="InterPro" id="IPR050346">
    <property type="entry name" value="FMO-like"/>
</dbReference>
<protein>
    <submittedName>
        <fullName evidence="5">FAD/NAD(P)-binding domain-containing protein</fullName>
    </submittedName>
</protein>
<proteinExistence type="predicted"/>
<dbReference type="PANTHER" id="PTHR23023">
    <property type="entry name" value="DIMETHYLANILINE MONOOXYGENASE"/>
    <property type="match status" value="1"/>
</dbReference>
<dbReference type="RefSeq" id="XP_024734196.1">
    <property type="nucleotide sequence ID" value="XM_024883475.1"/>
</dbReference>
<dbReference type="InParanoid" id="A0A2J6T2P2"/>
<dbReference type="Pfam" id="PF07992">
    <property type="entry name" value="Pyr_redox_2"/>
    <property type="match status" value="1"/>
</dbReference>
<dbReference type="GO" id="GO:0016491">
    <property type="term" value="F:oxidoreductase activity"/>
    <property type="evidence" value="ECO:0007669"/>
    <property type="project" value="UniProtKB-KW"/>
</dbReference>
<evidence type="ECO:0000259" key="4">
    <source>
        <dbReference type="Pfam" id="PF07992"/>
    </source>
</evidence>
<dbReference type="Proteomes" id="UP000235371">
    <property type="component" value="Unassembled WGS sequence"/>
</dbReference>
<name>A0A2J6T2P2_9HELO</name>
<evidence type="ECO:0000256" key="3">
    <source>
        <dbReference type="ARBA" id="ARBA00023002"/>
    </source>
</evidence>
<dbReference type="InterPro" id="IPR000960">
    <property type="entry name" value="Flavin_mOase"/>
</dbReference>
<organism evidence="5 6">
    <name type="scientific">Hyaloscypha bicolor E</name>
    <dbReference type="NCBI Taxonomy" id="1095630"/>
    <lineage>
        <taxon>Eukaryota</taxon>
        <taxon>Fungi</taxon>
        <taxon>Dikarya</taxon>
        <taxon>Ascomycota</taxon>
        <taxon>Pezizomycotina</taxon>
        <taxon>Leotiomycetes</taxon>
        <taxon>Helotiales</taxon>
        <taxon>Hyaloscyphaceae</taxon>
        <taxon>Hyaloscypha</taxon>
        <taxon>Hyaloscypha bicolor</taxon>
    </lineage>
</organism>
<evidence type="ECO:0000256" key="1">
    <source>
        <dbReference type="ARBA" id="ARBA00022630"/>
    </source>
</evidence>
<evidence type="ECO:0000313" key="6">
    <source>
        <dbReference type="Proteomes" id="UP000235371"/>
    </source>
</evidence>
<keyword evidence="3" id="KW-0560">Oxidoreductase</keyword>
<dbReference type="Gene3D" id="3.50.50.60">
    <property type="entry name" value="FAD/NAD(P)-binding domain"/>
    <property type="match status" value="1"/>
</dbReference>
<dbReference type="AlphaFoldDB" id="A0A2J6T2P2"/>
<gene>
    <name evidence="5" type="ORF">K444DRAFT_632410</name>
</gene>
<sequence>MAYNPKPSTGRRVIIIGAGIHGLAAAKTYLEMVPDIQLTVIDDDDSVGGVWSRSRVHSNLMADSATPTFDFSDLQMSEEFDIPEWSSIPGPIVHEYLERCVFNTQVTSVEKEGRGWKVYTKRSGEAVIAKGQTLTCDVLMVATGHFTVPKLPNIDISAFEGKTFHTKDVNERSEELLSRTLKPLLFNSRNWWDRFVVSGGNAWGKKLFEWFWQSTTNNRIGDRYEKSENGRLLKPKILNLFWSQAGISLVHNRDASVFDALDQGEKIHVARASIVSMKEKILHLSNQSQVNADAVIFATGWEPITGQIFSPELQAELGLPVLWDSLPEAEEKYWKELDASEDRKILDLYPLFDNLPYKYTQQEVEYTPFRLFRSLVPPSLTADRNIVFLGKLGNVQQTSLAEINALWSVAYLEGLLPLERLVSDQDAMNREVARVSAFMKRRYPGRRNIPLALLEVRDWMDMLLRDLGVRTDRNRLAWERSANRVFGWWGLKGWMAEWFKPYEPVVYKGIIGEFLERLGQQDDDKKTR</sequence>
<keyword evidence="6" id="KW-1185">Reference proteome</keyword>
<dbReference type="SUPFAM" id="SSF51905">
    <property type="entry name" value="FAD/NAD(P)-binding domain"/>
    <property type="match status" value="2"/>
</dbReference>
<dbReference type="InterPro" id="IPR023753">
    <property type="entry name" value="FAD/NAD-binding_dom"/>
</dbReference>
<dbReference type="EMBL" id="KZ613847">
    <property type="protein sequence ID" value="PMD57292.1"/>
    <property type="molecule type" value="Genomic_DNA"/>
</dbReference>
<accession>A0A2J6T2P2</accession>
<feature type="domain" description="FAD/NAD(P)-binding" evidence="4">
    <location>
        <begin position="12"/>
        <end position="305"/>
    </location>
</feature>
<keyword evidence="1" id="KW-0285">Flavoprotein</keyword>
<evidence type="ECO:0000313" key="5">
    <source>
        <dbReference type="EMBL" id="PMD57292.1"/>
    </source>
</evidence>
<dbReference type="OrthoDB" id="2915840at2759"/>
<dbReference type="GO" id="GO:0050660">
    <property type="term" value="F:flavin adenine dinucleotide binding"/>
    <property type="evidence" value="ECO:0007669"/>
    <property type="project" value="InterPro"/>
</dbReference>
<dbReference type="PRINTS" id="PR00370">
    <property type="entry name" value="FMOXYGENASE"/>
</dbReference>